<dbReference type="PRINTS" id="PR00196">
    <property type="entry name" value="ANNEXIN"/>
</dbReference>
<comment type="similarity">
    <text evidence="1 6">Belongs to the annexin family.</text>
</comment>
<gene>
    <name evidence="8" type="ORF">PTSG_10801</name>
</gene>
<keyword evidence="5 6" id="KW-0111">Calcium/phospholipid-binding</keyword>
<keyword evidence="3 6" id="KW-0106">Calcium</keyword>
<evidence type="ECO:0000256" key="6">
    <source>
        <dbReference type="RuleBase" id="RU003540"/>
    </source>
</evidence>
<dbReference type="GO" id="GO:0005509">
    <property type="term" value="F:calcium ion binding"/>
    <property type="evidence" value="ECO:0007669"/>
    <property type="project" value="InterPro"/>
</dbReference>
<dbReference type="Gene3D" id="1.10.220.10">
    <property type="entry name" value="Annexin"/>
    <property type="match status" value="4"/>
</dbReference>
<dbReference type="FunCoup" id="F2UPY8">
    <property type="interactions" value="973"/>
</dbReference>
<keyword evidence="4 6" id="KW-0041">Annexin</keyword>
<proteinExistence type="inferred from homology"/>
<dbReference type="GO" id="GO:0005737">
    <property type="term" value="C:cytoplasm"/>
    <property type="evidence" value="ECO:0007669"/>
    <property type="project" value="TreeGrafter"/>
</dbReference>
<dbReference type="Pfam" id="PF00191">
    <property type="entry name" value="Annexin"/>
    <property type="match status" value="4"/>
</dbReference>
<name>F2UPY8_SALR5</name>
<feature type="compositionally biased region" description="Polar residues" evidence="7">
    <location>
        <begin position="225"/>
        <end position="238"/>
    </location>
</feature>
<sequence>MSYPPPPPTGYGPGSVQYPGQNAAYPPGAYGQPPQQQQQQQQQQPPYGGGYQQPPYGGYQQQQQPPPGPYGQQPPYGGGFHQPPQSGYAPPPAQPYGQQPPPQGYGQPPQGYGQQPPPHSYAQQPPPQGYGQQPPPPQGYGQQPPPQGYGQQPPPPQGYGQQPPPPQGYGQQQPPQQGYGQQQPPPQGYGQQQPPSPHQAAPPPPTTQQAPPPQRSAPPPPASSGSVGDVTSSMQSMSLEPVGHPTVHPYPNFNAEEDAIALRKAMKGMGTDEKAIIDVLTNRTAEQRLKIKLQFKTMYGKDLEKDLKSETSGHFEDVLVGLLYDRPHFDARCLRKAMKGMGTDERALIEVICTRTNQEIHAIKAAYKELYGRDLEKDIVSDTSGHFKRLLVSCVQGNREESAEVDMAKAKREAEELYKAGEKRWGTDESKFNQIIALRSYPQLRATFQEYRKISSYDIVRSIEHEMSGDLKSAFKAVVMCIKDRPNYFAERLYKAMKGAGTDDETLVRIVVSRSEVDMVEIKERFFDTYNKSLAKMIKDDTSGDYRRILIALVKEG</sequence>
<dbReference type="KEGG" id="sre:PTSG_10801"/>
<feature type="compositionally biased region" description="Pro residues" evidence="7">
    <location>
        <begin position="115"/>
        <end position="167"/>
    </location>
</feature>
<feature type="compositionally biased region" description="Low complexity" evidence="7">
    <location>
        <begin position="104"/>
        <end position="114"/>
    </location>
</feature>
<dbReference type="FunFam" id="1.10.220.10:FF:000002">
    <property type="entry name" value="Annexin"/>
    <property type="match status" value="1"/>
</dbReference>
<dbReference type="OrthoDB" id="37886at2759"/>
<feature type="compositionally biased region" description="Low complexity" evidence="7">
    <location>
        <begin position="70"/>
        <end position="88"/>
    </location>
</feature>
<reference evidence="8" key="1">
    <citation type="submission" date="2009-08" db="EMBL/GenBank/DDBJ databases">
        <title>Annotation of Salpingoeca rosetta.</title>
        <authorList>
            <consortium name="The Broad Institute Genome Sequencing Platform"/>
            <person name="Russ C."/>
            <person name="Cuomo C."/>
            <person name="Burger G."/>
            <person name="Gray M.W."/>
            <person name="Holland P.W.H."/>
            <person name="King N."/>
            <person name="Lang F.B.F."/>
            <person name="Roger A.J."/>
            <person name="Ruiz-Trillo I."/>
            <person name="Young S.K."/>
            <person name="Zeng Q."/>
            <person name="Gargeya S."/>
            <person name="Alvarado L."/>
            <person name="Berlin A."/>
            <person name="Chapman S.B."/>
            <person name="Chen Z."/>
            <person name="Freedman E."/>
            <person name="Gellesch M."/>
            <person name="Goldberg J."/>
            <person name="Griggs A."/>
            <person name="Gujja S."/>
            <person name="Heilman E."/>
            <person name="Heiman D."/>
            <person name="Howarth C."/>
            <person name="Mehta T."/>
            <person name="Neiman D."/>
            <person name="Pearson M."/>
            <person name="Roberts A."/>
            <person name="Saif S."/>
            <person name="Shea T."/>
            <person name="Shenoy N."/>
            <person name="Sisk P."/>
            <person name="Stolte C."/>
            <person name="Sykes S."/>
            <person name="White J."/>
            <person name="Yandava C."/>
            <person name="Haas B."/>
            <person name="Nusbaum C."/>
            <person name="Birren B."/>
        </authorList>
    </citation>
    <scope>NUCLEOTIDE SEQUENCE [LARGE SCALE GENOMIC DNA]</scope>
    <source>
        <strain evidence="8">ATCC 50818</strain>
    </source>
</reference>
<evidence type="ECO:0000256" key="2">
    <source>
        <dbReference type="ARBA" id="ARBA00022737"/>
    </source>
</evidence>
<feature type="compositionally biased region" description="Pro residues" evidence="7">
    <location>
        <begin position="194"/>
        <end position="222"/>
    </location>
</feature>
<dbReference type="GO" id="GO:0005886">
    <property type="term" value="C:plasma membrane"/>
    <property type="evidence" value="ECO:0007669"/>
    <property type="project" value="TreeGrafter"/>
</dbReference>
<dbReference type="eggNOG" id="KOG0819">
    <property type="taxonomic scope" value="Eukaryota"/>
</dbReference>
<dbReference type="AlphaFoldDB" id="F2UPY8"/>
<dbReference type="PROSITE" id="PS51897">
    <property type="entry name" value="ANNEXIN_2"/>
    <property type="match status" value="4"/>
</dbReference>
<dbReference type="SUPFAM" id="SSF47874">
    <property type="entry name" value="Annexin"/>
    <property type="match status" value="1"/>
</dbReference>
<dbReference type="InterPro" id="IPR037104">
    <property type="entry name" value="Annexin_sf"/>
</dbReference>
<evidence type="ECO:0000256" key="5">
    <source>
        <dbReference type="ARBA" id="ARBA00023302"/>
    </source>
</evidence>
<feature type="compositionally biased region" description="Low complexity" evidence="7">
    <location>
        <begin position="25"/>
        <end position="63"/>
    </location>
</feature>
<protein>
    <recommendedName>
        <fullName evidence="6">Annexin</fullName>
    </recommendedName>
</protein>
<dbReference type="STRING" id="946362.F2UPY8"/>
<dbReference type="PROSITE" id="PS00223">
    <property type="entry name" value="ANNEXIN_1"/>
    <property type="match status" value="2"/>
</dbReference>
<dbReference type="PANTHER" id="PTHR10502">
    <property type="entry name" value="ANNEXIN"/>
    <property type="match status" value="1"/>
</dbReference>
<dbReference type="GO" id="GO:0001786">
    <property type="term" value="F:phosphatidylserine binding"/>
    <property type="evidence" value="ECO:0007669"/>
    <property type="project" value="TreeGrafter"/>
</dbReference>
<dbReference type="GeneID" id="16069305"/>
<dbReference type="RefSeq" id="XP_004988766.1">
    <property type="nucleotide sequence ID" value="XM_004988709.1"/>
</dbReference>
<feature type="compositionally biased region" description="Low complexity" evidence="7">
    <location>
        <begin position="168"/>
        <end position="193"/>
    </location>
</feature>
<dbReference type="InParanoid" id="F2UPY8"/>
<feature type="region of interest" description="Disordered" evidence="7">
    <location>
        <begin position="1"/>
        <end position="250"/>
    </location>
</feature>
<dbReference type="PANTHER" id="PTHR10502:SF102">
    <property type="entry name" value="ANNEXIN B11"/>
    <property type="match status" value="1"/>
</dbReference>
<dbReference type="SMART" id="SM00335">
    <property type="entry name" value="ANX"/>
    <property type="match status" value="4"/>
</dbReference>
<dbReference type="InterPro" id="IPR001464">
    <property type="entry name" value="Annexin"/>
</dbReference>
<feature type="compositionally biased region" description="Pro residues" evidence="7">
    <location>
        <begin position="1"/>
        <end position="10"/>
    </location>
</feature>
<evidence type="ECO:0000313" key="8">
    <source>
        <dbReference type="EMBL" id="EGD79818.1"/>
    </source>
</evidence>
<dbReference type="GO" id="GO:0005634">
    <property type="term" value="C:nucleus"/>
    <property type="evidence" value="ECO:0007669"/>
    <property type="project" value="TreeGrafter"/>
</dbReference>
<keyword evidence="2 6" id="KW-0677">Repeat</keyword>
<evidence type="ECO:0000256" key="1">
    <source>
        <dbReference type="ARBA" id="ARBA00007831"/>
    </source>
</evidence>
<dbReference type="Proteomes" id="UP000007799">
    <property type="component" value="Unassembled WGS sequence"/>
</dbReference>
<evidence type="ECO:0000256" key="4">
    <source>
        <dbReference type="ARBA" id="ARBA00023216"/>
    </source>
</evidence>
<dbReference type="FunFam" id="1.10.220.10:FF:000001">
    <property type="entry name" value="Annexin"/>
    <property type="match status" value="1"/>
</dbReference>
<dbReference type="InterPro" id="IPR018502">
    <property type="entry name" value="Annexin_repeat"/>
</dbReference>
<feature type="compositionally biased region" description="Pro residues" evidence="7">
    <location>
        <begin position="89"/>
        <end position="103"/>
    </location>
</feature>
<dbReference type="FunFam" id="1.10.220.10:FF:000004">
    <property type="entry name" value="Annexin"/>
    <property type="match status" value="1"/>
</dbReference>
<dbReference type="OMA" id="GQQPMTY"/>
<comment type="domain">
    <text evidence="6">A pair of annexin repeats may form one binding site for calcium and phospholipid.</text>
</comment>
<organism evidence="9">
    <name type="scientific">Salpingoeca rosetta (strain ATCC 50818 / BSB-021)</name>
    <dbReference type="NCBI Taxonomy" id="946362"/>
    <lineage>
        <taxon>Eukaryota</taxon>
        <taxon>Choanoflagellata</taxon>
        <taxon>Craspedida</taxon>
        <taxon>Salpingoecidae</taxon>
        <taxon>Salpingoeca</taxon>
    </lineage>
</organism>
<accession>F2UPY8</accession>
<dbReference type="GO" id="GO:0012506">
    <property type="term" value="C:vesicle membrane"/>
    <property type="evidence" value="ECO:0007669"/>
    <property type="project" value="TreeGrafter"/>
</dbReference>
<evidence type="ECO:0000256" key="7">
    <source>
        <dbReference type="SAM" id="MobiDB-lite"/>
    </source>
</evidence>
<dbReference type="InterPro" id="IPR018252">
    <property type="entry name" value="Annexin_repeat_CS"/>
</dbReference>
<dbReference type="EMBL" id="GL832988">
    <property type="protein sequence ID" value="EGD79818.1"/>
    <property type="molecule type" value="Genomic_DNA"/>
</dbReference>
<evidence type="ECO:0000256" key="3">
    <source>
        <dbReference type="ARBA" id="ARBA00022837"/>
    </source>
</evidence>
<dbReference type="GO" id="GO:0005544">
    <property type="term" value="F:calcium-dependent phospholipid binding"/>
    <property type="evidence" value="ECO:0007669"/>
    <property type="project" value="UniProtKB-KW"/>
</dbReference>
<keyword evidence="9" id="KW-1185">Reference proteome</keyword>
<dbReference type="FunFam" id="1.10.220.10:FF:000003">
    <property type="entry name" value="Annexin"/>
    <property type="match status" value="1"/>
</dbReference>
<evidence type="ECO:0000313" key="9">
    <source>
        <dbReference type="Proteomes" id="UP000007799"/>
    </source>
</evidence>